<keyword evidence="1" id="KW-0732">Signal</keyword>
<comment type="caution">
    <text evidence="2">The sequence shown here is derived from an EMBL/GenBank/DDBJ whole genome shotgun (WGS) entry which is preliminary data.</text>
</comment>
<evidence type="ECO:0000256" key="1">
    <source>
        <dbReference type="SAM" id="SignalP"/>
    </source>
</evidence>
<dbReference type="Proteomes" id="UP001595526">
    <property type="component" value="Unassembled WGS sequence"/>
</dbReference>
<feature type="signal peptide" evidence="1">
    <location>
        <begin position="1"/>
        <end position="20"/>
    </location>
</feature>
<accession>A0ABV7JF06</accession>
<proteinExistence type="predicted"/>
<organism evidence="2 3">
    <name type="scientific">Parapedobacter deserti</name>
    <dbReference type="NCBI Taxonomy" id="1912957"/>
    <lineage>
        <taxon>Bacteria</taxon>
        <taxon>Pseudomonadati</taxon>
        <taxon>Bacteroidota</taxon>
        <taxon>Sphingobacteriia</taxon>
        <taxon>Sphingobacteriales</taxon>
        <taxon>Sphingobacteriaceae</taxon>
        <taxon>Parapedobacter</taxon>
    </lineage>
</organism>
<dbReference type="RefSeq" id="WP_379019593.1">
    <property type="nucleotide sequence ID" value="NZ_JBHRTA010000008.1"/>
</dbReference>
<keyword evidence="3" id="KW-1185">Reference proteome</keyword>
<gene>
    <name evidence="2" type="ORF">ACFOET_03490</name>
</gene>
<evidence type="ECO:0008006" key="4">
    <source>
        <dbReference type="Google" id="ProtNLM"/>
    </source>
</evidence>
<protein>
    <recommendedName>
        <fullName evidence="4">DUF3575 domain-containing protein</fullName>
    </recommendedName>
</protein>
<reference evidence="3" key="1">
    <citation type="journal article" date="2019" name="Int. J. Syst. Evol. Microbiol.">
        <title>The Global Catalogue of Microorganisms (GCM) 10K type strain sequencing project: providing services to taxonomists for standard genome sequencing and annotation.</title>
        <authorList>
            <consortium name="The Broad Institute Genomics Platform"/>
            <consortium name="The Broad Institute Genome Sequencing Center for Infectious Disease"/>
            <person name="Wu L."/>
            <person name="Ma J."/>
        </authorList>
    </citation>
    <scope>NUCLEOTIDE SEQUENCE [LARGE SCALE GENOMIC DNA]</scope>
    <source>
        <strain evidence="3">KCTC 52416</strain>
    </source>
</reference>
<evidence type="ECO:0000313" key="2">
    <source>
        <dbReference type="EMBL" id="MFC3196668.1"/>
    </source>
</evidence>
<dbReference type="EMBL" id="JBHRTA010000008">
    <property type="protein sequence ID" value="MFC3196668.1"/>
    <property type="molecule type" value="Genomic_DNA"/>
</dbReference>
<sequence>MRIGTLILISLILFSSKAFAQSDGHGRFDIDIDPIALALNGFSVHGGYLTGAWRFDLGVFGLDIPGWAHGNDAFNSSFVGAGWKVDRFFKGLPDGFFVGIDGGIQRLNVAHKATGADLNRIQYLLGVRGGYRWNTGWGNLFITPWLGMGYVLNAKDVEMEGDAFKSSSFTPFPTVHIGWGF</sequence>
<name>A0ABV7JF06_9SPHI</name>
<evidence type="ECO:0000313" key="3">
    <source>
        <dbReference type="Proteomes" id="UP001595526"/>
    </source>
</evidence>
<feature type="chain" id="PRO_5045848630" description="DUF3575 domain-containing protein" evidence="1">
    <location>
        <begin position="21"/>
        <end position="181"/>
    </location>
</feature>